<dbReference type="EMBL" id="JAIVFG010000013">
    <property type="protein sequence ID" value="MDB0571025.1"/>
    <property type="molecule type" value="Genomic_DNA"/>
</dbReference>
<evidence type="ECO:0000313" key="2">
    <source>
        <dbReference type="Proteomes" id="UP001144050"/>
    </source>
</evidence>
<dbReference type="Proteomes" id="UP001144050">
    <property type="component" value="Unassembled WGS sequence"/>
</dbReference>
<name>A0AAW5ZN78_RALSL</name>
<reference evidence="1" key="1">
    <citation type="submission" date="2021-09" db="EMBL/GenBank/DDBJ databases">
        <title>Genomic analysis of Ralstonia spp.</title>
        <authorList>
            <person name="Aburjaile F."/>
            <person name="Ariute J.C."/>
            <person name="Pais A.K.L."/>
            <person name="Albuquerque G.M.R."/>
            <person name="Silva A.M.F."/>
            <person name="Brenig B."/>
            <person name="Azevedo V."/>
            <person name="Matiuzzi M."/>
            <person name="Ramos R."/>
            <person name="Goes-Neto A."/>
            <person name="Soares S."/>
            <person name="Iseppon A.M.B."/>
            <person name="Souza E."/>
            <person name="Gama M."/>
        </authorList>
    </citation>
    <scope>NUCLEOTIDE SEQUENCE</scope>
    <source>
        <strain evidence="1">CCRMRs91</strain>
    </source>
</reference>
<dbReference type="RefSeq" id="WP_271656524.1">
    <property type="nucleotide sequence ID" value="NZ_JAIVFG010000013.1"/>
</dbReference>
<sequence>MKPALAWLVADAGTDKRVSAAMRRCLNQLTQYHSVTSRRYSISSLISRELDDEIYRVIRAYCVEQRVAVLTGFRLSRVWQRPPEGCLPSASKPNKVAAANRCAGQWCDLLKRTIREANGRAGMQSSTRTVRFCKTLDSIRQFIEVLQGLKPAHTHDEEGKRVSLRAKGNHAPHCELCWRPTMFSTLGDHRHAEDALIGVSRRFCTEHSPQKSASIYRRDLAFKERFEQEINVLREGWSRIRDTIGPVVKLRDASKSTGYEVHLVPVTPDPQDIRRAAYALVHGKLQGTGSQCWILKQEGRSSRQIAEELKIPDRTVRSALAMFEVKLAQADRIRLGTNFRDLHRL</sequence>
<gene>
    <name evidence="1" type="ORF">LBW59_09600</name>
</gene>
<comment type="caution">
    <text evidence="1">The sequence shown here is derived from an EMBL/GenBank/DDBJ whole genome shotgun (WGS) entry which is preliminary data.</text>
</comment>
<evidence type="ECO:0000313" key="1">
    <source>
        <dbReference type="EMBL" id="MDB0571025.1"/>
    </source>
</evidence>
<dbReference type="AlphaFoldDB" id="A0AAW5ZN78"/>
<proteinExistence type="predicted"/>
<organism evidence="1 2">
    <name type="scientific">Ralstonia solanacearum</name>
    <name type="common">Pseudomonas solanacearum</name>
    <dbReference type="NCBI Taxonomy" id="305"/>
    <lineage>
        <taxon>Bacteria</taxon>
        <taxon>Pseudomonadati</taxon>
        <taxon>Pseudomonadota</taxon>
        <taxon>Betaproteobacteria</taxon>
        <taxon>Burkholderiales</taxon>
        <taxon>Burkholderiaceae</taxon>
        <taxon>Ralstonia</taxon>
        <taxon>Ralstonia solanacearum species complex</taxon>
    </lineage>
</organism>
<accession>A0AAW5ZN78</accession>
<evidence type="ECO:0008006" key="3">
    <source>
        <dbReference type="Google" id="ProtNLM"/>
    </source>
</evidence>
<protein>
    <recommendedName>
        <fullName evidence="3">LuxR family transcriptional regulator</fullName>
    </recommendedName>
</protein>